<keyword evidence="2" id="KW-1185">Reference proteome</keyword>
<sequence>MSDIENNQAMEKQKKASRLELPIIEKRLRRTHTPAARKSKTSTRVKMLTRKNKDEPKDQLIDIPTCRCRDLAETLLTMQMFPKTLINVRAAIHFGCLDLLDMFELRAQVSTTVFAEALNQINMFETLLQTFFVVHREDVGGRSKHQVLDKCAACATSDVVSYMVDGCASLKRKKTSNPEIDHYKLQREDSQIKADSGRNMRGDMVNDIIAVICIHAVAKKLIDMKQGERLLFYYFHIFTKLTTSINIEFSHAHTLAALSSIARKKMQTAIRGE</sequence>
<evidence type="ECO:0000313" key="1">
    <source>
        <dbReference type="EMBL" id="CEP15256.1"/>
    </source>
</evidence>
<dbReference type="AlphaFoldDB" id="A0A0B7NCR7"/>
<accession>A0A0B7NCR7</accession>
<protein>
    <submittedName>
        <fullName evidence="1">Uncharacterized protein</fullName>
    </submittedName>
</protein>
<organism evidence="1 2">
    <name type="scientific">Parasitella parasitica</name>
    <dbReference type="NCBI Taxonomy" id="35722"/>
    <lineage>
        <taxon>Eukaryota</taxon>
        <taxon>Fungi</taxon>
        <taxon>Fungi incertae sedis</taxon>
        <taxon>Mucoromycota</taxon>
        <taxon>Mucoromycotina</taxon>
        <taxon>Mucoromycetes</taxon>
        <taxon>Mucorales</taxon>
        <taxon>Mucorineae</taxon>
        <taxon>Mucoraceae</taxon>
        <taxon>Parasitella</taxon>
    </lineage>
</organism>
<gene>
    <name evidence="1" type="primary">PARPA_09461.1 scaffold 36645</name>
</gene>
<dbReference type="Proteomes" id="UP000054107">
    <property type="component" value="Unassembled WGS sequence"/>
</dbReference>
<evidence type="ECO:0000313" key="2">
    <source>
        <dbReference type="Proteomes" id="UP000054107"/>
    </source>
</evidence>
<reference evidence="1 2" key="1">
    <citation type="submission" date="2014-09" db="EMBL/GenBank/DDBJ databases">
        <authorList>
            <person name="Ellenberger Sabrina"/>
        </authorList>
    </citation>
    <scope>NUCLEOTIDE SEQUENCE [LARGE SCALE GENOMIC DNA]</scope>
    <source>
        <strain evidence="1 2">CBS 412.66</strain>
    </source>
</reference>
<name>A0A0B7NCR7_9FUNG</name>
<proteinExistence type="predicted"/>
<dbReference type="EMBL" id="LN732021">
    <property type="protein sequence ID" value="CEP15256.1"/>
    <property type="molecule type" value="Genomic_DNA"/>
</dbReference>